<evidence type="ECO:0000313" key="3">
    <source>
        <dbReference type="Proteomes" id="UP000252519"/>
    </source>
</evidence>
<feature type="domain" description="Mos1 transposase HTH" evidence="1">
    <location>
        <begin position="8"/>
        <end position="54"/>
    </location>
</feature>
<dbReference type="Pfam" id="PF17906">
    <property type="entry name" value="HTH_48"/>
    <property type="match status" value="1"/>
</dbReference>
<proteinExistence type="predicted"/>
<gene>
    <name evidence="2" type="ORF">ANCCAN_11304</name>
</gene>
<sequence length="73" mass="8643">MADLKSGIRYCLLYDFKLSKAATESHRDLCDAFEQDVISERQCQRWFHKFRAGNENFEMTHAIGLHQWSTWSS</sequence>
<keyword evidence="3" id="KW-1185">Reference proteome</keyword>
<dbReference type="Proteomes" id="UP000252519">
    <property type="component" value="Unassembled WGS sequence"/>
</dbReference>
<dbReference type="EMBL" id="JOJR01000182">
    <property type="protein sequence ID" value="RCN42715.1"/>
    <property type="molecule type" value="Genomic_DNA"/>
</dbReference>
<comment type="caution">
    <text evidence="2">The sequence shown here is derived from an EMBL/GenBank/DDBJ whole genome shotgun (WGS) entry which is preliminary data.</text>
</comment>
<name>A0A368GIA3_ANCCA</name>
<reference evidence="2 3" key="1">
    <citation type="submission" date="2014-10" db="EMBL/GenBank/DDBJ databases">
        <title>Draft genome of the hookworm Ancylostoma caninum.</title>
        <authorList>
            <person name="Mitreva M."/>
        </authorList>
    </citation>
    <scope>NUCLEOTIDE SEQUENCE [LARGE SCALE GENOMIC DNA]</scope>
    <source>
        <strain evidence="2 3">Baltimore</strain>
    </source>
</reference>
<evidence type="ECO:0000259" key="1">
    <source>
        <dbReference type="Pfam" id="PF17906"/>
    </source>
</evidence>
<protein>
    <recommendedName>
        <fullName evidence="1">Mos1 transposase HTH domain-containing protein</fullName>
    </recommendedName>
</protein>
<evidence type="ECO:0000313" key="2">
    <source>
        <dbReference type="EMBL" id="RCN42715.1"/>
    </source>
</evidence>
<dbReference type="OrthoDB" id="10032414at2759"/>
<dbReference type="AlphaFoldDB" id="A0A368GIA3"/>
<organism evidence="2 3">
    <name type="scientific">Ancylostoma caninum</name>
    <name type="common">Dog hookworm</name>
    <dbReference type="NCBI Taxonomy" id="29170"/>
    <lineage>
        <taxon>Eukaryota</taxon>
        <taxon>Metazoa</taxon>
        <taxon>Ecdysozoa</taxon>
        <taxon>Nematoda</taxon>
        <taxon>Chromadorea</taxon>
        <taxon>Rhabditida</taxon>
        <taxon>Rhabditina</taxon>
        <taxon>Rhabditomorpha</taxon>
        <taxon>Strongyloidea</taxon>
        <taxon>Ancylostomatidae</taxon>
        <taxon>Ancylostomatinae</taxon>
        <taxon>Ancylostoma</taxon>
    </lineage>
</organism>
<dbReference type="Gene3D" id="1.10.10.1450">
    <property type="match status" value="1"/>
</dbReference>
<dbReference type="InterPro" id="IPR041426">
    <property type="entry name" value="Mos1_HTH"/>
</dbReference>
<accession>A0A368GIA3</accession>